<name>A0ABY8NCM6_9GAMM</name>
<dbReference type="PANTHER" id="PTHR46889:SF4">
    <property type="entry name" value="TRANSPOSASE INSO FOR INSERTION SEQUENCE ELEMENT IS911B-RELATED"/>
    <property type="match status" value="1"/>
</dbReference>
<dbReference type="PANTHER" id="PTHR46889">
    <property type="entry name" value="TRANSPOSASE INSF FOR INSERTION SEQUENCE IS3B-RELATED"/>
    <property type="match status" value="1"/>
</dbReference>
<dbReference type="InterPro" id="IPR048020">
    <property type="entry name" value="Transpos_IS3"/>
</dbReference>
<dbReference type="Pfam" id="PF00665">
    <property type="entry name" value="rve"/>
    <property type="match status" value="1"/>
</dbReference>
<dbReference type="NCBIfam" id="NF033516">
    <property type="entry name" value="transpos_IS3"/>
    <property type="match status" value="1"/>
</dbReference>
<reference evidence="2 3" key="1">
    <citation type="submission" date="2023-02" db="EMBL/GenBank/DDBJ databases">
        <title>Description and genomic characterization of Microbulbifer bruguierae sp. nov., isolated from the sediment of mangrove plant Bruguiera sexangula.</title>
        <authorList>
            <person name="Long M."/>
        </authorList>
    </citation>
    <scope>NUCLEOTIDE SEQUENCE [LARGE SCALE GENOMIC DNA]</scope>
    <source>
        <strain evidence="2 3">H12</strain>
    </source>
</reference>
<dbReference type="EMBL" id="CP118605">
    <property type="protein sequence ID" value="WGL16679.1"/>
    <property type="molecule type" value="Genomic_DNA"/>
</dbReference>
<keyword evidence="3" id="KW-1185">Reference proteome</keyword>
<dbReference type="InterPro" id="IPR001584">
    <property type="entry name" value="Integrase_cat-core"/>
</dbReference>
<dbReference type="PROSITE" id="PS50994">
    <property type="entry name" value="INTEGRASE"/>
    <property type="match status" value="1"/>
</dbReference>
<feature type="domain" description="Integrase catalytic" evidence="1">
    <location>
        <begin position="122"/>
        <end position="284"/>
    </location>
</feature>
<accession>A0ABY8NCM6</accession>
<evidence type="ECO:0000313" key="3">
    <source>
        <dbReference type="Proteomes" id="UP001236500"/>
    </source>
</evidence>
<evidence type="ECO:0000313" key="2">
    <source>
        <dbReference type="EMBL" id="WGL16679.1"/>
    </source>
</evidence>
<dbReference type="InterPro" id="IPR050900">
    <property type="entry name" value="Transposase_IS3/IS150/IS904"/>
</dbReference>
<sequence length="289" mass="33021">MKYAYVESNKEEYSIAKMCRWLSVSRSGYYKWLNRTPSARAQRKLLVEKAVVTVFKQFKERYGAPRLVVELNEAGIPCSANHVAQLLAKNGLKARNGKGYKYFPSPNASNYVSDNLLARDFTASKPNEKWVSDITYIKIEKGFVYLAVIMDLFSRKIIGWSLDATMTNQLIMDAFEMAVASRKVEPGLILHSDRGVQYRSGEYQRLLLTEGIQPSMSRKGNCWDNAAMEPFFGRMKVESIYAENLANKQEALSCVFEYIEMFYNSVRRHSANDQVSPNAFEGAYYENCA</sequence>
<dbReference type="InterPro" id="IPR012337">
    <property type="entry name" value="RNaseH-like_sf"/>
</dbReference>
<dbReference type="Pfam" id="PF13276">
    <property type="entry name" value="HTH_21"/>
    <property type="match status" value="1"/>
</dbReference>
<dbReference type="Pfam" id="PF13333">
    <property type="entry name" value="rve_2"/>
    <property type="match status" value="1"/>
</dbReference>
<dbReference type="RefSeq" id="WP_280320502.1">
    <property type="nucleotide sequence ID" value="NZ_CP118605.1"/>
</dbReference>
<gene>
    <name evidence="2" type="ORF">PVT68_18245</name>
</gene>
<protein>
    <submittedName>
        <fullName evidence="2">IS3 family transposase</fullName>
    </submittedName>
</protein>
<dbReference type="SUPFAM" id="SSF53098">
    <property type="entry name" value="Ribonuclease H-like"/>
    <property type="match status" value="1"/>
</dbReference>
<dbReference type="InterPro" id="IPR036397">
    <property type="entry name" value="RNaseH_sf"/>
</dbReference>
<proteinExistence type="predicted"/>
<dbReference type="Proteomes" id="UP001236500">
    <property type="component" value="Chromosome"/>
</dbReference>
<dbReference type="Gene3D" id="3.30.420.10">
    <property type="entry name" value="Ribonuclease H-like superfamily/Ribonuclease H"/>
    <property type="match status" value="1"/>
</dbReference>
<evidence type="ECO:0000259" key="1">
    <source>
        <dbReference type="PROSITE" id="PS50994"/>
    </source>
</evidence>
<dbReference type="InterPro" id="IPR025948">
    <property type="entry name" value="HTH-like_dom"/>
</dbReference>
<organism evidence="2 3">
    <name type="scientific">Microbulbifer bruguierae</name>
    <dbReference type="NCBI Taxonomy" id="3029061"/>
    <lineage>
        <taxon>Bacteria</taxon>
        <taxon>Pseudomonadati</taxon>
        <taxon>Pseudomonadota</taxon>
        <taxon>Gammaproteobacteria</taxon>
        <taxon>Cellvibrionales</taxon>
        <taxon>Microbulbiferaceae</taxon>
        <taxon>Microbulbifer</taxon>
    </lineage>
</organism>